<feature type="compositionally biased region" description="Basic and acidic residues" evidence="7">
    <location>
        <begin position="359"/>
        <end position="378"/>
    </location>
</feature>
<evidence type="ECO:0000256" key="5">
    <source>
        <dbReference type="PROSITE-ProRule" id="PRU01026"/>
    </source>
</evidence>
<feature type="binding site" evidence="5">
    <location>
        <position position="171"/>
    </location>
    <ligand>
        <name>S-adenosyl-L-methionine</name>
        <dbReference type="ChEBI" id="CHEBI:59789"/>
    </ligand>
</feature>
<feature type="binding site" evidence="5">
    <location>
        <position position="58"/>
    </location>
    <ligand>
        <name>S-adenosyl-L-methionine</name>
        <dbReference type="ChEBI" id="CHEBI:59789"/>
    </ligand>
</feature>
<dbReference type="PANTHER" id="PTHR11727:SF17">
    <property type="entry name" value="DIMETHYLADENOSINE TRANSFERASE 1, MITOCHONDRIAL"/>
    <property type="match status" value="1"/>
</dbReference>
<dbReference type="EMBL" id="JAAAXW010000368">
    <property type="protein sequence ID" value="KAF9537735.1"/>
    <property type="molecule type" value="Genomic_DNA"/>
</dbReference>
<feature type="compositionally biased region" description="Gly residues" evidence="7">
    <location>
        <begin position="381"/>
        <end position="390"/>
    </location>
</feature>
<proteinExistence type="inferred from homology"/>
<evidence type="ECO:0000256" key="1">
    <source>
        <dbReference type="ARBA" id="ARBA00022603"/>
    </source>
</evidence>
<dbReference type="GO" id="GO:0000179">
    <property type="term" value="F:rRNA (adenine-N6,N6-)-dimethyltransferase activity"/>
    <property type="evidence" value="ECO:0007669"/>
    <property type="project" value="UniProtKB-UniRule"/>
</dbReference>
<dbReference type="InterPro" id="IPR020596">
    <property type="entry name" value="rRNA_Ade_Mease_Trfase_CS"/>
</dbReference>
<keyword evidence="10" id="KW-1185">Reference proteome</keyword>
<dbReference type="Proteomes" id="UP000723463">
    <property type="component" value="Unassembled WGS sequence"/>
</dbReference>
<feature type="domain" description="Ribosomal RNA adenine methylase transferase N-terminal" evidence="8">
    <location>
        <begin position="37"/>
        <end position="265"/>
    </location>
</feature>
<dbReference type="GO" id="GO:0006391">
    <property type="term" value="P:transcription initiation at mitochondrial promoter"/>
    <property type="evidence" value="ECO:0007669"/>
    <property type="project" value="TreeGrafter"/>
</dbReference>
<keyword evidence="2 5" id="KW-0808">Transferase</keyword>
<feature type="region of interest" description="Disordered" evidence="7">
    <location>
        <begin position="130"/>
        <end position="157"/>
    </location>
</feature>
<dbReference type="SMART" id="SM00650">
    <property type="entry name" value="rADc"/>
    <property type="match status" value="1"/>
</dbReference>
<accession>A0A9P6EY51</accession>
<evidence type="ECO:0000256" key="3">
    <source>
        <dbReference type="ARBA" id="ARBA00022691"/>
    </source>
</evidence>
<dbReference type="AlphaFoldDB" id="A0A9P6EY51"/>
<dbReference type="GO" id="GO:0034246">
    <property type="term" value="F:mitochondrial transcription factor activity"/>
    <property type="evidence" value="ECO:0007669"/>
    <property type="project" value="TreeGrafter"/>
</dbReference>
<feature type="binding site" evidence="5">
    <location>
        <position position="32"/>
    </location>
    <ligand>
        <name>S-adenosyl-L-methionine</name>
        <dbReference type="ChEBI" id="CHEBI:59789"/>
    </ligand>
</feature>
<dbReference type="CDD" id="cd02440">
    <property type="entry name" value="AdoMet_MTases"/>
    <property type="match status" value="1"/>
</dbReference>
<dbReference type="PANTHER" id="PTHR11727">
    <property type="entry name" value="DIMETHYLADENOSINE TRANSFERASE"/>
    <property type="match status" value="1"/>
</dbReference>
<dbReference type="InterPro" id="IPR001737">
    <property type="entry name" value="KsgA/Erm"/>
</dbReference>
<organism evidence="9 10">
    <name type="scientific">Mortierella hygrophila</name>
    <dbReference type="NCBI Taxonomy" id="979708"/>
    <lineage>
        <taxon>Eukaryota</taxon>
        <taxon>Fungi</taxon>
        <taxon>Fungi incertae sedis</taxon>
        <taxon>Mucoromycota</taxon>
        <taxon>Mortierellomycotina</taxon>
        <taxon>Mortierellomycetes</taxon>
        <taxon>Mortierellales</taxon>
        <taxon>Mortierellaceae</taxon>
        <taxon>Mortierella</taxon>
    </lineage>
</organism>
<evidence type="ECO:0000256" key="7">
    <source>
        <dbReference type="SAM" id="MobiDB-lite"/>
    </source>
</evidence>
<dbReference type="Gene3D" id="3.40.50.150">
    <property type="entry name" value="Vaccinia Virus protein VP39"/>
    <property type="match status" value="1"/>
</dbReference>
<feature type="region of interest" description="Disordered" evidence="7">
    <location>
        <begin position="344"/>
        <end position="390"/>
    </location>
</feature>
<evidence type="ECO:0000256" key="4">
    <source>
        <dbReference type="ARBA" id="ARBA00022884"/>
    </source>
</evidence>
<evidence type="ECO:0000313" key="10">
    <source>
        <dbReference type="Proteomes" id="UP000723463"/>
    </source>
</evidence>
<comment type="similarity">
    <text evidence="5 6">Belongs to the class I-like SAM-binding methyltransferase superfamily. rRNA adenine N(6)-methyltransferase family.</text>
</comment>
<dbReference type="InterPro" id="IPR020598">
    <property type="entry name" value="rRNA_Ade_methylase_Trfase_N"/>
</dbReference>
<dbReference type="PROSITE" id="PS01131">
    <property type="entry name" value="RRNA_A_DIMETH"/>
    <property type="match status" value="1"/>
</dbReference>
<reference evidence="9" key="1">
    <citation type="journal article" date="2020" name="Fungal Divers.">
        <title>Resolving the Mortierellaceae phylogeny through synthesis of multi-gene phylogenetics and phylogenomics.</title>
        <authorList>
            <person name="Vandepol N."/>
            <person name="Liber J."/>
            <person name="Desiro A."/>
            <person name="Na H."/>
            <person name="Kennedy M."/>
            <person name="Barry K."/>
            <person name="Grigoriev I.V."/>
            <person name="Miller A.N."/>
            <person name="O'Donnell K."/>
            <person name="Stajich J.E."/>
            <person name="Bonito G."/>
        </authorList>
    </citation>
    <scope>NUCLEOTIDE SEQUENCE</scope>
    <source>
        <strain evidence="9">NRRL 2591</strain>
    </source>
</reference>
<evidence type="ECO:0000313" key="9">
    <source>
        <dbReference type="EMBL" id="KAF9537735.1"/>
    </source>
</evidence>
<dbReference type="PROSITE" id="PS51689">
    <property type="entry name" value="SAM_RNA_A_N6_MT"/>
    <property type="match status" value="1"/>
</dbReference>
<feature type="binding site" evidence="5">
    <location>
        <position position="80"/>
    </location>
    <ligand>
        <name>S-adenosyl-L-methionine</name>
        <dbReference type="ChEBI" id="CHEBI:59789"/>
    </ligand>
</feature>
<sequence>MIPKKLPPLPPIRDLIRVYGLSANQKFSQNFILDKNVTDTIAQHAKISVKDDLVVEVGPGPGLLTRSILDAGARRLVVVEKDSRFVPTLQQLSEASDQRLKFIMGDMLELDHTEIFKTALSIPNTFPVVSTLEDEPSQEQEQEQEHNNIASGSSSWPAMDTNNSTIRLLGNLPFGVASPLLIQWLKMMSLRQGIFHANNNVSMTLMFQKEVAERIVAPPNHPQRSRLSVMAQALCDVKMAYKLSAGVFVPKPKVDAAVVHFEKKAEPLMPGSLVKLEDVARFYFNKRRKTMGHNTNRMAKLAPELRPILDEWIAEGGWDMNMRTQEVSGNQRDQDRLKAQKKLAAVNKGKNTTGVSHTKRAESDAEIMRAKQAAKEAAKNAGGGDAAAKK</sequence>
<keyword evidence="6" id="KW-0698">rRNA processing</keyword>
<keyword evidence="3 5" id="KW-0949">S-adenosyl-L-methionine</keyword>
<feature type="binding site" evidence="5">
    <location>
        <position position="106"/>
    </location>
    <ligand>
        <name>S-adenosyl-L-methionine</name>
        <dbReference type="ChEBI" id="CHEBI:59789"/>
    </ligand>
</feature>
<keyword evidence="4 5" id="KW-0694">RNA-binding</keyword>
<protein>
    <recommendedName>
        <fullName evidence="6">rRNA adenine N(6)-methyltransferase</fullName>
        <ecNumber evidence="6">2.1.1.-</ecNumber>
    </recommendedName>
</protein>
<feature type="binding site" evidence="5">
    <location>
        <position position="30"/>
    </location>
    <ligand>
        <name>S-adenosyl-L-methionine</name>
        <dbReference type="ChEBI" id="CHEBI:59789"/>
    </ligand>
</feature>
<evidence type="ECO:0000256" key="2">
    <source>
        <dbReference type="ARBA" id="ARBA00022679"/>
    </source>
</evidence>
<name>A0A9P6EY51_9FUNG</name>
<feature type="compositionally biased region" description="Acidic residues" evidence="7">
    <location>
        <begin position="132"/>
        <end position="142"/>
    </location>
</feature>
<dbReference type="Pfam" id="PF00398">
    <property type="entry name" value="RrnaAD"/>
    <property type="match status" value="1"/>
</dbReference>
<dbReference type="InterPro" id="IPR029063">
    <property type="entry name" value="SAM-dependent_MTases_sf"/>
</dbReference>
<keyword evidence="1 5" id="KW-0489">Methyltransferase</keyword>
<gene>
    <name evidence="9" type="primary">TFB1M</name>
    <name evidence="9" type="ORF">EC957_007720</name>
</gene>
<dbReference type="GO" id="GO:0005759">
    <property type="term" value="C:mitochondrial matrix"/>
    <property type="evidence" value="ECO:0007669"/>
    <property type="project" value="TreeGrafter"/>
</dbReference>
<comment type="caution">
    <text evidence="9">The sequence shown here is derived from an EMBL/GenBank/DDBJ whole genome shotgun (WGS) entry which is preliminary data.</text>
</comment>
<evidence type="ECO:0000256" key="6">
    <source>
        <dbReference type="RuleBase" id="RU362106"/>
    </source>
</evidence>
<dbReference type="EC" id="2.1.1.-" evidence="6"/>
<feature type="compositionally biased region" description="Polar residues" evidence="7">
    <location>
        <begin position="147"/>
        <end position="157"/>
    </location>
</feature>
<dbReference type="GO" id="GO:0003723">
    <property type="term" value="F:RNA binding"/>
    <property type="evidence" value="ECO:0007669"/>
    <property type="project" value="UniProtKB-UniRule"/>
</dbReference>
<dbReference type="SUPFAM" id="SSF53335">
    <property type="entry name" value="S-adenosyl-L-methionine-dependent methyltransferases"/>
    <property type="match status" value="1"/>
</dbReference>
<evidence type="ECO:0000259" key="8">
    <source>
        <dbReference type="SMART" id="SM00650"/>
    </source>
</evidence>